<keyword evidence="5 7" id="KW-0472">Membrane</keyword>
<name>A0A4U0U5P6_9PEZI</name>
<dbReference type="OrthoDB" id="73465at2759"/>
<dbReference type="InterPro" id="IPR008217">
    <property type="entry name" value="Ccc1_fam"/>
</dbReference>
<comment type="similarity">
    <text evidence="2">Belongs to the CCC1 family.</text>
</comment>
<keyword evidence="3 7" id="KW-0812">Transmembrane</keyword>
<evidence type="ECO:0000256" key="7">
    <source>
        <dbReference type="SAM" id="Phobius"/>
    </source>
</evidence>
<feature type="compositionally biased region" description="Low complexity" evidence="6">
    <location>
        <begin position="36"/>
        <end position="48"/>
    </location>
</feature>
<dbReference type="GO" id="GO:0012505">
    <property type="term" value="C:endomembrane system"/>
    <property type="evidence" value="ECO:0007669"/>
    <property type="project" value="UniProtKB-SubCell"/>
</dbReference>
<evidence type="ECO:0000256" key="4">
    <source>
        <dbReference type="ARBA" id="ARBA00022989"/>
    </source>
</evidence>
<feature type="region of interest" description="Disordered" evidence="6">
    <location>
        <begin position="27"/>
        <end position="53"/>
    </location>
</feature>
<evidence type="ECO:0000256" key="6">
    <source>
        <dbReference type="SAM" id="MobiDB-lite"/>
    </source>
</evidence>
<evidence type="ECO:0000313" key="8">
    <source>
        <dbReference type="EMBL" id="TKA29746.1"/>
    </source>
</evidence>
<reference evidence="8 9" key="1">
    <citation type="submission" date="2017-03" db="EMBL/GenBank/DDBJ databases">
        <title>Genomes of endolithic fungi from Antarctica.</title>
        <authorList>
            <person name="Coleine C."/>
            <person name="Masonjones S."/>
            <person name="Stajich J.E."/>
        </authorList>
    </citation>
    <scope>NUCLEOTIDE SEQUENCE [LARGE SCALE GENOMIC DNA]</scope>
    <source>
        <strain evidence="8 9">CCFEE 6315</strain>
    </source>
</reference>
<keyword evidence="9" id="KW-1185">Reference proteome</keyword>
<proteinExistence type="inferred from homology"/>
<comment type="caution">
    <text evidence="8">The sequence shown here is derived from an EMBL/GenBank/DDBJ whole genome shotgun (WGS) entry which is preliminary data.</text>
</comment>
<evidence type="ECO:0000313" key="9">
    <source>
        <dbReference type="Proteomes" id="UP000308549"/>
    </source>
</evidence>
<feature type="transmembrane region" description="Helical" evidence="7">
    <location>
        <begin position="75"/>
        <end position="93"/>
    </location>
</feature>
<accession>A0A4U0U5P6</accession>
<dbReference type="GO" id="GO:0030026">
    <property type="term" value="P:intracellular manganese ion homeostasis"/>
    <property type="evidence" value="ECO:0007669"/>
    <property type="project" value="InterPro"/>
</dbReference>
<feature type="transmembrane region" description="Helical" evidence="7">
    <location>
        <begin position="277"/>
        <end position="298"/>
    </location>
</feature>
<protein>
    <submittedName>
        <fullName evidence="8">Uncharacterized protein</fullName>
    </submittedName>
</protein>
<dbReference type="PANTHER" id="PTHR31851">
    <property type="entry name" value="FE(2+)/MN(2+) TRANSPORTER PCL1"/>
    <property type="match status" value="1"/>
</dbReference>
<keyword evidence="4 7" id="KW-1133">Transmembrane helix</keyword>
<evidence type="ECO:0000256" key="2">
    <source>
        <dbReference type="ARBA" id="ARBA00007049"/>
    </source>
</evidence>
<dbReference type="Pfam" id="PF01988">
    <property type="entry name" value="VIT1"/>
    <property type="match status" value="1"/>
</dbReference>
<dbReference type="AlphaFoldDB" id="A0A4U0U5P6"/>
<sequence length="303" mass="32445">MEQQAANSLTWLAGAFGRSPKAIQEKRDALQRFSEESSSGRSSMDVESQASTDASTLLNAERWERKSSSKLDARVISDAIIGLSDGLTVPFALTAGLSALGNTKVVIFAGLAELTAGAISMGLGGYLGARSEEDSYKATLNETRKLVDTSSSSAAATSIKEVFEPYDLPQNLTEDLTFHLAKSPNLVQFLMHFQHIQPEQAASRAITCALTIACGYFLGGFIPLLPYFLVGKDEIMLALWWSLGVMTVSLFTFGYCKTCFVGGWRGSRNVWEGSKGGVQMVVVGGLAAGSAMGLVRLFHAMGE</sequence>
<evidence type="ECO:0000256" key="5">
    <source>
        <dbReference type="ARBA" id="ARBA00023136"/>
    </source>
</evidence>
<dbReference type="Proteomes" id="UP000308549">
    <property type="component" value="Unassembled WGS sequence"/>
</dbReference>
<dbReference type="EMBL" id="NAJL01000013">
    <property type="protein sequence ID" value="TKA29746.1"/>
    <property type="molecule type" value="Genomic_DNA"/>
</dbReference>
<organism evidence="8 9">
    <name type="scientific">Salinomyces thailandicus</name>
    <dbReference type="NCBI Taxonomy" id="706561"/>
    <lineage>
        <taxon>Eukaryota</taxon>
        <taxon>Fungi</taxon>
        <taxon>Dikarya</taxon>
        <taxon>Ascomycota</taxon>
        <taxon>Pezizomycotina</taxon>
        <taxon>Dothideomycetes</taxon>
        <taxon>Dothideomycetidae</taxon>
        <taxon>Mycosphaerellales</taxon>
        <taxon>Teratosphaeriaceae</taxon>
        <taxon>Salinomyces</taxon>
    </lineage>
</organism>
<feature type="transmembrane region" description="Helical" evidence="7">
    <location>
        <begin position="105"/>
        <end position="127"/>
    </location>
</feature>
<comment type="subcellular location">
    <subcellularLocation>
        <location evidence="1">Endomembrane system</location>
        <topology evidence="1">Multi-pass membrane protein</topology>
    </subcellularLocation>
</comment>
<gene>
    <name evidence="8" type="ORF">B0A50_03109</name>
</gene>
<feature type="transmembrane region" description="Helical" evidence="7">
    <location>
        <begin position="235"/>
        <end position="256"/>
    </location>
</feature>
<feature type="transmembrane region" description="Helical" evidence="7">
    <location>
        <begin position="205"/>
        <end position="229"/>
    </location>
</feature>
<evidence type="ECO:0000256" key="1">
    <source>
        <dbReference type="ARBA" id="ARBA00004127"/>
    </source>
</evidence>
<dbReference type="GO" id="GO:0005384">
    <property type="term" value="F:manganese ion transmembrane transporter activity"/>
    <property type="evidence" value="ECO:0007669"/>
    <property type="project" value="InterPro"/>
</dbReference>
<evidence type="ECO:0000256" key="3">
    <source>
        <dbReference type="ARBA" id="ARBA00022692"/>
    </source>
</evidence>
<dbReference type="CDD" id="cd02435">
    <property type="entry name" value="CCC1"/>
    <property type="match status" value="1"/>
</dbReference>